<dbReference type="AlphaFoldDB" id="A0A1G2RKM1"/>
<protein>
    <recommendedName>
        <fullName evidence="8">Holin</fullName>
    </recommendedName>
</protein>
<keyword evidence="4 5" id="KW-0472">Membrane</keyword>
<evidence type="ECO:0000256" key="2">
    <source>
        <dbReference type="ARBA" id="ARBA00022692"/>
    </source>
</evidence>
<keyword evidence="3 5" id="KW-1133">Transmembrane helix</keyword>
<dbReference type="EMBL" id="MHUG01000012">
    <property type="protein sequence ID" value="OHA73395.1"/>
    <property type="molecule type" value="Genomic_DNA"/>
</dbReference>
<dbReference type="STRING" id="1802461.A3B24_02155"/>
<evidence type="ECO:0000256" key="3">
    <source>
        <dbReference type="ARBA" id="ARBA00022989"/>
    </source>
</evidence>
<gene>
    <name evidence="6" type="ORF">A3B24_02155</name>
</gene>
<reference evidence="6 7" key="1">
    <citation type="journal article" date="2016" name="Nat. Commun.">
        <title>Thousands of microbial genomes shed light on interconnected biogeochemical processes in an aquifer system.</title>
        <authorList>
            <person name="Anantharaman K."/>
            <person name="Brown C.T."/>
            <person name="Hug L.A."/>
            <person name="Sharon I."/>
            <person name="Castelle C.J."/>
            <person name="Probst A.J."/>
            <person name="Thomas B.C."/>
            <person name="Singh A."/>
            <person name="Wilkins M.J."/>
            <person name="Karaoz U."/>
            <person name="Brodie E.L."/>
            <person name="Williams K.H."/>
            <person name="Hubbard S.S."/>
            <person name="Banfield J.F."/>
        </authorList>
    </citation>
    <scope>NUCLEOTIDE SEQUENCE [LARGE SCALE GENOMIC DNA]</scope>
</reference>
<dbReference type="Proteomes" id="UP000176917">
    <property type="component" value="Unassembled WGS sequence"/>
</dbReference>
<accession>A0A1G2RKM1</accession>
<evidence type="ECO:0000313" key="6">
    <source>
        <dbReference type="EMBL" id="OHA73395.1"/>
    </source>
</evidence>
<comment type="subcellular location">
    <subcellularLocation>
        <location evidence="1">Membrane</location>
        <topology evidence="1">Multi-pass membrane protein</topology>
    </subcellularLocation>
</comment>
<feature type="transmembrane region" description="Helical" evidence="5">
    <location>
        <begin position="43"/>
        <end position="62"/>
    </location>
</feature>
<name>A0A1G2RKM1_9BACT</name>
<organism evidence="6 7">
    <name type="scientific">Candidatus Wildermuthbacteria bacterium RIFCSPLOWO2_01_FULL_48_16</name>
    <dbReference type="NCBI Taxonomy" id="1802461"/>
    <lineage>
        <taxon>Bacteria</taxon>
        <taxon>Candidatus Wildermuthiibacteriota</taxon>
    </lineage>
</organism>
<comment type="caution">
    <text evidence="6">The sequence shown here is derived from an EMBL/GenBank/DDBJ whole genome shotgun (WGS) entry which is preliminary data.</text>
</comment>
<evidence type="ECO:0008006" key="8">
    <source>
        <dbReference type="Google" id="ProtNLM"/>
    </source>
</evidence>
<feature type="transmembrane region" description="Helical" evidence="5">
    <location>
        <begin position="12"/>
        <end position="31"/>
    </location>
</feature>
<dbReference type="Pfam" id="PF05105">
    <property type="entry name" value="Phage_holin_4_1"/>
    <property type="match status" value="1"/>
</dbReference>
<feature type="transmembrane region" description="Helical" evidence="5">
    <location>
        <begin position="68"/>
        <end position="88"/>
    </location>
</feature>
<evidence type="ECO:0000256" key="1">
    <source>
        <dbReference type="ARBA" id="ARBA00004141"/>
    </source>
</evidence>
<sequence>MTLDLFETSQMQWIVLLIAVDVVLGIVAAIVKKDFKFGHVGKFMKSGVIRYVLGFAVLTLAGQALPQLAFVVQVAFVLVAVALVASILRNLGKLGLPLPGGNWM</sequence>
<dbReference type="InterPro" id="IPR006480">
    <property type="entry name" value="Phage_holin_4_1"/>
</dbReference>
<proteinExistence type="predicted"/>
<evidence type="ECO:0000313" key="7">
    <source>
        <dbReference type="Proteomes" id="UP000176917"/>
    </source>
</evidence>
<evidence type="ECO:0000256" key="4">
    <source>
        <dbReference type="ARBA" id="ARBA00023136"/>
    </source>
</evidence>
<evidence type="ECO:0000256" key="5">
    <source>
        <dbReference type="SAM" id="Phobius"/>
    </source>
</evidence>
<dbReference type="GO" id="GO:0016020">
    <property type="term" value="C:membrane"/>
    <property type="evidence" value="ECO:0007669"/>
    <property type="project" value="UniProtKB-SubCell"/>
</dbReference>
<keyword evidence="2 5" id="KW-0812">Transmembrane</keyword>